<sequence length="45" mass="4788">MTDGKQKNPAGAIRQGGAWKSPASRAVGEAGPIHFRPDRKIETSI</sequence>
<dbReference type="Proteomes" id="UP000234789">
    <property type="component" value="Unassembled WGS sequence"/>
</dbReference>
<reference evidence="2 3" key="1">
    <citation type="submission" date="2017-05" db="EMBL/GenBank/DDBJ databases">
        <title>Functional genome analysis of Paenibacillus pasadenensis strain R16: insights on endophytic life style and antifungal activity.</title>
        <authorList>
            <person name="Passera A."/>
            <person name="Marcolungo L."/>
            <person name="Casati P."/>
            <person name="Brasca M."/>
            <person name="Quaglino F."/>
            <person name="Delledonne M."/>
        </authorList>
    </citation>
    <scope>NUCLEOTIDE SEQUENCE [LARGE SCALE GENOMIC DNA]</scope>
    <source>
        <strain evidence="2 3">R16</strain>
    </source>
</reference>
<organism evidence="2 3">
    <name type="scientific">Paenibacillus pasadenensis</name>
    <dbReference type="NCBI Taxonomy" id="217090"/>
    <lineage>
        <taxon>Bacteria</taxon>
        <taxon>Bacillati</taxon>
        <taxon>Bacillota</taxon>
        <taxon>Bacilli</taxon>
        <taxon>Bacillales</taxon>
        <taxon>Paenibacillaceae</taxon>
        <taxon>Paenibacillus</taxon>
    </lineage>
</organism>
<evidence type="ECO:0000256" key="1">
    <source>
        <dbReference type="SAM" id="MobiDB-lite"/>
    </source>
</evidence>
<dbReference type="EMBL" id="NFEZ01000004">
    <property type="protein sequence ID" value="PLT43729.1"/>
    <property type="molecule type" value="Genomic_DNA"/>
</dbReference>
<evidence type="ECO:0000313" key="2">
    <source>
        <dbReference type="EMBL" id="PLT43729.1"/>
    </source>
</evidence>
<feature type="region of interest" description="Disordered" evidence="1">
    <location>
        <begin position="1"/>
        <end position="45"/>
    </location>
</feature>
<keyword evidence="3" id="KW-1185">Reference proteome</keyword>
<gene>
    <name evidence="2" type="ORF">B8V81_2160</name>
</gene>
<accession>A0A2N5N075</accession>
<dbReference type="AlphaFoldDB" id="A0A2N5N075"/>
<proteinExistence type="predicted"/>
<name>A0A2N5N075_9BACL</name>
<protein>
    <submittedName>
        <fullName evidence="2">Uncharacterized protein</fullName>
    </submittedName>
</protein>
<evidence type="ECO:0000313" key="3">
    <source>
        <dbReference type="Proteomes" id="UP000234789"/>
    </source>
</evidence>
<feature type="compositionally biased region" description="Basic and acidic residues" evidence="1">
    <location>
        <begin position="35"/>
        <end position="45"/>
    </location>
</feature>
<comment type="caution">
    <text evidence="2">The sequence shown here is derived from an EMBL/GenBank/DDBJ whole genome shotgun (WGS) entry which is preliminary data.</text>
</comment>